<proteinExistence type="predicted"/>
<dbReference type="AlphaFoldDB" id="A0A8X6PVM3"/>
<dbReference type="Proteomes" id="UP000887013">
    <property type="component" value="Unassembled WGS sequence"/>
</dbReference>
<accession>A0A8X6PVM3</accession>
<dbReference type="EMBL" id="BMAW01120966">
    <property type="protein sequence ID" value="GFT91628.1"/>
    <property type="molecule type" value="Genomic_DNA"/>
</dbReference>
<sequence length="147" mass="16735">MADLSAARVNSEKAFIKGGMDFVELFLITPRRGRGVKTLKMHVYVFVCFTTKAIHLELGVIFEPKHGSRLYNVLSLDLWGHRSFLRKSFPISLVEIEAVQNSRPLVVTSNDPNEFSVITHCPSLIGSELKRVPEPDYYSEKISIRER</sequence>
<evidence type="ECO:0000313" key="2">
    <source>
        <dbReference type="Proteomes" id="UP000887013"/>
    </source>
</evidence>
<protein>
    <submittedName>
        <fullName evidence="1">Uncharacterized protein</fullName>
    </submittedName>
</protein>
<evidence type="ECO:0000313" key="1">
    <source>
        <dbReference type="EMBL" id="GFT91628.1"/>
    </source>
</evidence>
<keyword evidence="2" id="KW-1185">Reference proteome</keyword>
<dbReference type="OrthoDB" id="6428866at2759"/>
<comment type="caution">
    <text evidence="1">The sequence shown here is derived from an EMBL/GenBank/DDBJ whole genome shotgun (WGS) entry which is preliminary data.</text>
</comment>
<name>A0A8X6PVM3_NEPPI</name>
<gene>
    <name evidence="1" type="ORF">NPIL_554391</name>
</gene>
<organism evidence="1 2">
    <name type="scientific">Nephila pilipes</name>
    <name type="common">Giant wood spider</name>
    <name type="synonym">Nephila maculata</name>
    <dbReference type="NCBI Taxonomy" id="299642"/>
    <lineage>
        <taxon>Eukaryota</taxon>
        <taxon>Metazoa</taxon>
        <taxon>Ecdysozoa</taxon>
        <taxon>Arthropoda</taxon>
        <taxon>Chelicerata</taxon>
        <taxon>Arachnida</taxon>
        <taxon>Araneae</taxon>
        <taxon>Araneomorphae</taxon>
        <taxon>Entelegynae</taxon>
        <taxon>Araneoidea</taxon>
        <taxon>Nephilidae</taxon>
        <taxon>Nephila</taxon>
    </lineage>
</organism>
<reference evidence="1" key="1">
    <citation type="submission" date="2020-08" db="EMBL/GenBank/DDBJ databases">
        <title>Multicomponent nature underlies the extraordinary mechanical properties of spider dragline silk.</title>
        <authorList>
            <person name="Kono N."/>
            <person name="Nakamura H."/>
            <person name="Mori M."/>
            <person name="Yoshida Y."/>
            <person name="Ohtoshi R."/>
            <person name="Malay A.D."/>
            <person name="Moran D.A.P."/>
            <person name="Tomita M."/>
            <person name="Numata K."/>
            <person name="Arakawa K."/>
        </authorList>
    </citation>
    <scope>NUCLEOTIDE SEQUENCE</scope>
</reference>